<proteinExistence type="predicted"/>
<name>A0A1N7EQI6_9ACTN</name>
<dbReference type="OrthoDB" id="9965061at2"/>
<dbReference type="AlphaFoldDB" id="A0A1N7EQI6"/>
<reference evidence="1 2" key="1">
    <citation type="submission" date="2017-01" db="EMBL/GenBank/DDBJ databases">
        <authorList>
            <person name="Mah S.A."/>
            <person name="Swanson W.J."/>
            <person name="Moy G.W."/>
            <person name="Vacquier V.D."/>
        </authorList>
    </citation>
    <scope>NUCLEOTIDE SEQUENCE [LARGE SCALE GENOMIC DNA]</scope>
    <source>
        <strain evidence="1 2">DSM 45758</strain>
    </source>
</reference>
<sequence>MYISDQARSEIEILLDGIARASSRIQALLGDHDSQGGQPAGVDDATNAAGSIDFSVVDAQPLTPRSFTYRWPTGEAKYVDAIRYTVRCDDNEYVFVVGAEEGGRAAYRRADRGRVVVFLRQTTSANSYYPLLEFAESDLDANLYAALIPKPGQKSARATVDDLDAVRGVAHLHKADIRRADQVFDSSANAPTLRVLVRRDDHNMLIAHSWWVGRLRRTAP</sequence>
<dbReference type="STRING" id="1198245.SAMN05444858_12625"/>
<dbReference type="EMBL" id="FTNF01000026">
    <property type="protein sequence ID" value="SIR90368.1"/>
    <property type="molecule type" value="Genomic_DNA"/>
</dbReference>
<dbReference type="Proteomes" id="UP000186004">
    <property type="component" value="Unassembled WGS sequence"/>
</dbReference>
<evidence type="ECO:0000313" key="1">
    <source>
        <dbReference type="EMBL" id="SIR90368.1"/>
    </source>
</evidence>
<dbReference type="RefSeq" id="WP_076473572.1">
    <property type="nucleotide sequence ID" value="NZ_FTNF01000026.1"/>
</dbReference>
<organism evidence="1 2">
    <name type="scientific">Micromonospora avicenniae</name>
    <dbReference type="NCBI Taxonomy" id="1198245"/>
    <lineage>
        <taxon>Bacteria</taxon>
        <taxon>Bacillati</taxon>
        <taxon>Actinomycetota</taxon>
        <taxon>Actinomycetes</taxon>
        <taxon>Micromonosporales</taxon>
        <taxon>Micromonosporaceae</taxon>
        <taxon>Micromonospora</taxon>
    </lineage>
</organism>
<gene>
    <name evidence="1" type="ORF">SAMN05444858_12625</name>
</gene>
<keyword evidence="2" id="KW-1185">Reference proteome</keyword>
<accession>A0A1N7EQI6</accession>
<protein>
    <submittedName>
        <fullName evidence="1">Uncharacterized protein</fullName>
    </submittedName>
</protein>
<evidence type="ECO:0000313" key="2">
    <source>
        <dbReference type="Proteomes" id="UP000186004"/>
    </source>
</evidence>